<reference evidence="1 2" key="1">
    <citation type="submission" date="2023-01" db="EMBL/GenBank/DDBJ databases">
        <authorList>
            <person name="Whitehead M."/>
        </authorList>
    </citation>
    <scope>NUCLEOTIDE SEQUENCE [LARGE SCALE GENOMIC DNA]</scope>
</reference>
<organism evidence="1 2">
    <name type="scientific">Macrosiphum euphorbiae</name>
    <name type="common">potato aphid</name>
    <dbReference type="NCBI Taxonomy" id="13131"/>
    <lineage>
        <taxon>Eukaryota</taxon>
        <taxon>Metazoa</taxon>
        <taxon>Ecdysozoa</taxon>
        <taxon>Arthropoda</taxon>
        <taxon>Hexapoda</taxon>
        <taxon>Insecta</taxon>
        <taxon>Pterygota</taxon>
        <taxon>Neoptera</taxon>
        <taxon>Paraneoptera</taxon>
        <taxon>Hemiptera</taxon>
        <taxon>Sternorrhyncha</taxon>
        <taxon>Aphidomorpha</taxon>
        <taxon>Aphidoidea</taxon>
        <taxon>Aphididae</taxon>
        <taxon>Macrosiphini</taxon>
        <taxon>Macrosiphum</taxon>
    </lineage>
</organism>
<dbReference type="Proteomes" id="UP001160148">
    <property type="component" value="Unassembled WGS sequence"/>
</dbReference>
<gene>
    <name evidence="1" type="ORF">MEUPH1_LOCUS25386</name>
</gene>
<dbReference type="PANTHER" id="PTHR35317:SF29">
    <property type="entry name" value="CCHC-TYPE DOMAIN-CONTAINING PROTEIN"/>
    <property type="match status" value="1"/>
</dbReference>
<dbReference type="EMBL" id="CARXXK010000927">
    <property type="protein sequence ID" value="CAI6371377.1"/>
    <property type="molecule type" value="Genomic_DNA"/>
</dbReference>
<keyword evidence="2" id="KW-1185">Reference proteome</keyword>
<protein>
    <recommendedName>
        <fullName evidence="3">Copia protein</fullName>
    </recommendedName>
</protein>
<comment type="caution">
    <text evidence="1">The sequence shown here is derived from an EMBL/GenBank/DDBJ whole genome shotgun (WGS) entry which is preliminary data.</text>
</comment>
<proteinExistence type="predicted"/>
<dbReference type="Pfam" id="PF14223">
    <property type="entry name" value="Retrotran_gag_2"/>
    <property type="match status" value="1"/>
</dbReference>
<dbReference type="PANTHER" id="PTHR35317">
    <property type="entry name" value="OS04G0629600 PROTEIN"/>
    <property type="match status" value="1"/>
</dbReference>
<evidence type="ECO:0008006" key="3">
    <source>
        <dbReference type="Google" id="ProtNLM"/>
    </source>
</evidence>
<name>A0AAV0XU31_9HEMI</name>
<evidence type="ECO:0000313" key="2">
    <source>
        <dbReference type="Proteomes" id="UP001160148"/>
    </source>
</evidence>
<evidence type="ECO:0000313" key="1">
    <source>
        <dbReference type="EMBL" id="CAI6371377.1"/>
    </source>
</evidence>
<sequence length="247" mass="28396">MSRREDRYNITPFEGTNFPTCQFRVESLLRANGVLDVLSATRPLKAEEQVAFDQRDAKATDLIIQCTADTHVEYVRGESAKEIWNKLKTTFERKGTSSRLYILKKLITMKFDDNESMETHLSQFDDLLRQVRLSGGKLDDDLIACMLLLTLPDSFNMVITAIETLSSDKITLEFVKSRLLDEEIKRNSRSDCSTGKDNSSVKATFGTSTHRFPFKCNFCHKLGHKMQDCWKWKLQQENTNKSANMTE</sequence>
<dbReference type="AlphaFoldDB" id="A0AAV0XU31"/>
<accession>A0AAV0XU31</accession>